<name>A0AAV4TQ91_9ARAC</name>
<accession>A0AAV4TQ91</accession>
<organism evidence="2 3">
    <name type="scientific">Caerostris darwini</name>
    <dbReference type="NCBI Taxonomy" id="1538125"/>
    <lineage>
        <taxon>Eukaryota</taxon>
        <taxon>Metazoa</taxon>
        <taxon>Ecdysozoa</taxon>
        <taxon>Arthropoda</taxon>
        <taxon>Chelicerata</taxon>
        <taxon>Arachnida</taxon>
        <taxon>Araneae</taxon>
        <taxon>Araneomorphae</taxon>
        <taxon>Entelegynae</taxon>
        <taxon>Araneoidea</taxon>
        <taxon>Araneidae</taxon>
        <taxon>Caerostris</taxon>
    </lineage>
</organism>
<dbReference type="Proteomes" id="UP001054837">
    <property type="component" value="Unassembled WGS sequence"/>
</dbReference>
<evidence type="ECO:0000313" key="3">
    <source>
        <dbReference type="Proteomes" id="UP001054837"/>
    </source>
</evidence>
<proteinExistence type="predicted"/>
<sequence length="85" mass="9449">MEKDCLPGALFWRHGRAVNALAATGLPESDPHSAACQTRDPWKGVKEPPRKRGLRFIHQYEVLTRGLGDLRRFVGCCVRGLCFGA</sequence>
<reference evidence="2 3" key="1">
    <citation type="submission" date="2021-06" db="EMBL/GenBank/DDBJ databases">
        <title>Caerostris darwini draft genome.</title>
        <authorList>
            <person name="Kono N."/>
            <person name="Arakawa K."/>
        </authorList>
    </citation>
    <scope>NUCLEOTIDE SEQUENCE [LARGE SCALE GENOMIC DNA]</scope>
</reference>
<comment type="caution">
    <text evidence="2">The sequence shown here is derived from an EMBL/GenBank/DDBJ whole genome shotgun (WGS) entry which is preliminary data.</text>
</comment>
<feature type="region of interest" description="Disordered" evidence="1">
    <location>
        <begin position="28"/>
        <end position="47"/>
    </location>
</feature>
<gene>
    <name evidence="2" type="ORF">CDAR_57231</name>
</gene>
<evidence type="ECO:0000256" key="1">
    <source>
        <dbReference type="SAM" id="MobiDB-lite"/>
    </source>
</evidence>
<protein>
    <submittedName>
        <fullName evidence="2">Uncharacterized protein</fullName>
    </submittedName>
</protein>
<keyword evidence="3" id="KW-1185">Reference proteome</keyword>
<evidence type="ECO:0000313" key="2">
    <source>
        <dbReference type="EMBL" id="GIY47000.1"/>
    </source>
</evidence>
<dbReference type="AlphaFoldDB" id="A0AAV4TQ91"/>
<dbReference type="EMBL" id="BPLQ01009857">
    <property type="protein sequence ID" value="GIY47000.1"/>
    <property type="molecule type" value="Genomic_DNA"/>
</dbReference>